<dbReference type="EMBL" id="AFAY01000012">
    <property type="protein sequence ID" value="EGF11607.1"/>
    <property type="molecule type" value="Genomic_DNA"/>
</dbReference>
<organism evidence="1 2">
    <name type="scientific">Neisseria bacilliformis ATCC BAA-1200</name>
    <dbReference type="NCBI Taxonomy" id="888742"/>
    <lineage>
        <taxon>Bacteria</taxon>
        <taxon>Pseudomonadati</taxon>
        <taxon>Pseudomonadota</taxon>
        <taxon>Betaproteobacteria</taxon>
        <taxon>Neisseriales</taxon>
        <taxon>Neisseriaceae</taxon>
        <taxon>Neisseria</taxon>
    </lineage>
</organism>
<keyword evidence="2" id="KW-1185">Reference proteome</keyword>
<reference evidence="1 2" key="1">
    <citation type="submission" date="2011-02" db="EMBL/GenBank/DDBJ databases">
        <authorList>
            <person name="Muzny D."/>
            <person name="Qin X."/>
            <person name="Deng J."/>
            <person name="Jiang H."/>
            <person name="Liu Y."/>
            <person name="Qu J."/>
            <person name="Song X.-Z."/>
            <person name="Zhang L."/>
            <person name="Thornton R."/>
            <person name="Coyle M."/>
            <person name="Francisco L."/>
            <person name="Jackson L."/>
            <person name="Javaid M."/>
            <person name="Korchina V."/>
            <person name="Kovar C."/>
            <person name="Mata R."/>
            <person name="Mathew T."/>
            <person name="Ngo R."/>
            <person name="Nguyen L."/>
            <person name="Nguyen N."/>
            <person name="Okwuonu G."/>
            <person name="Ongeri F."/>
            <person name="Pham C."/>
            <person name="Simmons D."/>
            <person name="Wilczek-Boney K."/>
            <person name="Hale W."/>
            <person name="Jakkamsetti A."/>
            <person name="Pham P."/>
            <person name="Ruth R."/>
            <person name="San Lucas F."/>
            <person name="Warren J."/>
            <person name="Zhang J."/>
            <person name="Zhao Z."/>
            <person name="Zhou C."/>
            <person name="Zhu D."/>
            <person name="Lee S."/>
            <person name="Bess C."/>
            <person name="Blankenburg K."/>
            <person name="Forbes L."/>
            <person name="Fu Q."/>
            <person name="Gubbala S."/>
            <person name="Hirani K."/>
            <person name="Jayaseelan J.C."/>
            <person name="Lara F."/>
            <person name="Munidasa M."/>
            <person name="Palculict T."/>
            <person name="Patil S."/>
            <person name="Pu L.-L."/>
            <person name="Saada N."/>
            <person name="Tang L."/>
            <person name="Weissenberger G."/>
            <person name="Zhu Y."/>
            <person name="Hemphill L."/>
            <person name="Shang Y."/>
            <person name="Youmans B."/>
            <person name="Ayvaz T."/>
            <person name="Ross M."/>
            <person name="Santibanez J."/>
            <person name="Aqrawi P."/>
            <person name="Gross S."/>
            <person name="Joshi V."/>
            <person name="Fowler G."/>
            <person name="Nazareth L."/>
            <person name="Reid J."/>
            <person name="Worley K."/>
            <person name="Petrosino J."/>
            <person name="Highlander S."/>
            <person name="Gibbs R."/>
        </authorList>
    </citation>
    <scope>NUCLEOTIDE SEQUENCE [LARGE SCALE GENOMIC DNA]</scope>
    <source>
        <strain evidence="1 2">ATCC BAA-1200</strain>
    </source>
</reference>
<evidence type="ECO:0000313" key="2">
    <source>
        <dbReference type="Proteomes" id="UP000004105"/>
    </source>
</evidence>
<sequence>MAAFIGLAEQLGVVYLSLHCFRSINAGGRIFEFGGVVFTFDHLRFMLRRMVEIPLHIVRLVSRAATGGKQEQGGGGKQMFFMVDSLSGGH</sequence>
<dbReference type="AlphaFoldDB" id="F2BAB9"/>
<proteinExistence type="predicted"/>
<dbReference type="HOGENOM" id="CLU_2437757_0_0_4"/>
<comment type="caution">
    <text evidence="1">The sequence shown here is derived from an EMBL/GenBank/DDBJ whole genome shotgun (WGS) entry which is preliminary data.</text>
</comment>
<accession>F2BAB9</accession>
<protein>
    <submittedName>
        <fullName evidence="1">Uncharacterized protein</fullName>
    </submittedName>
</protein>
<dbReference type="Proteomes" id="UP000004105">
    <property type="component" value="Unassembled WGS sequence"/>
</dbReference>
<evidence type="ECO:0000313" key="1">
    <source>
        <dbReference type="EMBL" id="EGF11607.1"/>
    </source>
</evidence>
<name>F2BAB9_9NEIS</name>
<gene>
    <name evidence="1" type="ORF">HMPREF9123_0723</name>
</gene>